<dbReference type="RefSeq" id="WP_242751419.1">
    <property type="nucleotide sequence ID" value="NZ_CP093846.1"/>
</dbReference>
<feature type="compositionally biased region" description="Low complexity" evidence="1">
    <location>
        <begin position="42"/>
        <end position="55"/>
    </location>
</feature>
<reference evidence="2 3" key="1">
    <citation type="journal article" date="2023" name="Microbiol. Spectr.">
        <title>Synergy between Genome Mining, Metabolomics, and Bioinformatics Uncovers Antibacterial Chlorinated Carbazole Alkaloids and Their Biosynthetic Gene Cluster from Streptomyces tubbatahanensis sp. nov., a Novel Actinomycete Isolated from Sulu Sea, Philippines.</title>
        <authorList>
            <person name="Tenebro C.P."/>
            <person name="Trono D.J.V.L."/>
            <person name="Balida L.A.P."/>
            <person name="Bayog L.K.A."/>
            <person name="Bruna J.R."/>
            <person name="Sabido E.M."/>
            <person name="Caspe D.P.C."/>
            <person name="de Los Santos E.L.C."/>
            <person name="Saludes J.P."/>
            <person name="Dalisay D.S."/>
        </authorList>
    </citation>
    <scope>NUCLEOTIDE SEQUENCE [LARGE SCALE GENOMIC DNA]</scope>
    <source>
        <strain evidence="2 3">DSD3025</strain>
    </source>
</reference>
<evidence type="ECO:0000313" key="3">
    <source>
        <dbReference type="Proteomes" id="UP001202244"/>
    </source>
</evidence>
<dbReference type="EMBL" id="CP093846">
    <property type="protein sequence ID" value="UNS97268.1"/>
    <property type="molecule type" value="Genomic_DNA"/>
</dbReference>
<gene>
    <name evidence="2" type="ORF">MMF93_12705</name>
</gene>
<evidence type="ECO:0008006" key="4">
    <source>
        <dbReference type="Google" id="ProtNLM"/>
    </source>
</evidence>
<evidence type="ECO:0000313" key="2">
    <source>
        <dbReference type="EMBL" id="UNS97268.1"/>
    </source>
</evidence>
<dbReference type="PROSITE" id="PS51257">
    <property type="entry name" value="PROKAR_LIPOPROTEIN"/>
    <property type="match status" value="1"/>
</dbReference>
<evidence type="ECO:0000256" key="1">
    <source>
        <dbReference type="SAM" id="MobiDB-lite"/>
    </source>
</evidence>
<sequence length="230" mass="24547">MRLARPVHPLAAATAAAVFLLAGCGGGGGGSKDDKIDGAGGSADKSASPSKSDAPAEGDAADFRTSDIELPDDVKLVFDWKQPSDEEKAAALDGAADYLRVVRRGMVKDDPDDPVLAEHTVPLQTAAEYATHMRKQHAEKNYTVTGSERLYKEQVGEPVDGKLVEVAFCSDQSEIFSKEIKTGKVIRNSATDDKNFVRFSVVMQKSSSGGESWKARSVEVTEKAVKQCGK</sequence>
<name>A0ABY3XSR5_9ACTN</name>
<accession>A0ABY3XSR5</accession>
<organism evidence="2 3">
    <name type="scientific">Streptomyces tubbatahanensis</name>
    <dbReference type="NCBI Taxonomy" id="2923272"/>
    <lineage>
        <taxon>Bacteria</taxon>
        <taxon>Bacillati</taxon>
        <taxon>Actinomycetota</taxon>
        <taxon>Actinomycetes</taxon>
        <taxon>Kitasatosporales</taxon>
        <taxon>Streptomycetaceae</taxon>
        <taxon>Streptomyces</taxon>
    </lineage>
</organism>
<keyword evidence="3" id="KW-1185">Reference proteome</keyword>
<protein>
    <recommendedName>
        <fullName evidence="4">Lipoprotein</fullName>
    </recommendedName>
</protein>
<dbReference type="Proteomes" id="UP001202244">
    <property type="component" value="Chromosome"/>
</dbReference>
<proteinExistence type="predicted"/>
<feature type="region of interest" description="Disordered" evidence="1">
    <location>
        <begin position="28"/>
        <end position="66"/>
    </location>
</feature>